<organism evidence="4">
    <name type="scientific">Hexamita inflata</name>
    <dbReference type="NCBI Taxonomy" id="28002"/>
    <lineage>
        <taxon>Eukaryota</taxon>
        <taxon>Metamonada</taxon>
        <taxon>Diplomonadida</taxon>
        <taxon>Hexamitidae</taxon>
        <taxon>Hexamitinae</taxon>
        <taxon>Hexamita</taxon>
    </lineage>
</organism>
<dbReference type="InterPro" id="IPR050230">
    <property type="entry name" value="CALM/Myosin/TropC-like"/>
</dbReference>
<accession>A0AA86P2G6</accession>
<evidence type="ECO:0000256" key="2">
    <source>
        <dbReference type="ARBA" id="ARBA00022837"/>
    </source>
</evidence>
<dbReference type="SMART" id="SM00054">
    <property type="entry name" value="EFh"/>
    <property type="match status" value="3"/>
</dbReference>
<keyword evidence="1" id="KW-0677">Repeat</keyword>
<dbReference type="PANTHER" id="PTHR23048">
    <property type="entry name" value="MYOSIN LIGHT CHAIN 1, 3"/>
    <property type="match status" value="1"/>
</dbReference>
<feature type="domain" description="EF-hand" evidence="3">
    <location>
        <begin position="36"/>
        <end position="71"/>
    </location>
</feature>
<dbReference type="SUPFAM" id="SSF47473">
    <property type="entry name" value="EF-hand"/>
    <property type="match status" value="1"/>
</dbReference>
<dbReference type="GO" id="GO:0005509">
    <property type="term" value="F:calcium ion binding"/>
    <property type="evidence" value="ECO:0007669"/>
    <property type="project" value="InterPro"/>
</dbReference>
<dbReference type="GO" id="GO:0016460">
    <property type="term" value="C:myosin II complex"/>
    <property type="evidence" value="ECO:0007669"/>
    <property type="project" value="TreeGrafter"/>
</dbReference>
<dbReference type="AlphaFoldDB" id="A0AA86P2G6"/>
<sequence length="178" mass="20383">MGCVSTSTAKKSEMLHNKIAADMDKIVVDGVGIRHCQYEYVKEFFEHVDEQKEGRVDVSALIHILHDLTAKEYNQEDVARSMHLVDDDGDQKLNFSEFRQFIYCFLNAEPTDLPNVLFFAADKNESCTIDAKELIQISQKLQIELSQEQITTITKEMGDEFDGSISYKGFQRIVAKFM</sequence>
<evidence type="ECO:0000313" key="6">
    <source>
        <dbReference type="Proteomes" id="UP001642409"/>
    </source>
</evidence>
<evidence type="ECO:0000259" key="3">
    <source>
        <dbReference type="PROSITE" id="PS50222"/>
    </source>
</evidence>
<dbReference type="PROSITE" id="PS50222">
    <property type="entry name" value="EF_HAND_2"/>
    <property type="match status" value="2"/>
</dbReference>
<feature type="domain" description="EF-hand" evidence="3">
    <location>
        <begin position="73"/>
        <end position="108"/>
    </location>
</feature>
<dbReference type="InterPro" id="IPR002048">
    <property type="entry name" value="EF_hand_dom"/>
</dbReference>
<reference evidence="5 6" key="2">
    <citation type="submission" date="2024-07" db="EMBL/GenBank/DDBJ databases">
        <authorList>
            <person name="Akdeniz Z."/>
        </authorList>
    </citation>
    <scope>NUCLEOTIDE SEQUENCE [LARGE SCALE GENOMIC DNA]</scope>
</reference>
<dbReference type="InterPro" id="IPR011992">
    <property type="entry name" value="EF-hand-dom_pair"/>
</dbReference>
<dbReference type="InterPro" id="IPR018247">
    <property type="entry name" value="EF_Hand_1_Ca_BS"/>
</dbReference>
<comment type="caution">
    <text evidence="4">The sequence shown here is derived from an EMBL/GenBank/DDBJ whole genome shotgun (WGS) entry which is preliminary data.</text>
</comment>
<reference evidence="4" key="1">
    <citation type="submission" date="2023-06" db="EMBL/GenBank/DDBJ databases">
        <authorList>
            <person name="Kurt Z."/>
        </authorList>
    </citation>
    <scope>NUCLEOTIDE SEQUENCE</scope>
</reference>
<keyword evidence="6" id="KW-1185">Reference proteome</keyword>
<dbReference type="PANTHER" id="PTHR23048:SF0">
    <property type="entry name" value="CALMODULIN LIKE 3"/>
    <property type="match status" value="1"/>
</dbReference>
<evidence type="ECO:0000313" key="4">
    <source>
        <dbReference type="EMBL" id="CAI9929793.1"/>
    </source>
</evidence>
<dbReference type="Proteomes" id="UP001642409">
    <property type="component" value="Unassembled WGS sequence"/>
</dbReference>
<proteinExistence type="predicted"/>
<dbReference type="EMBL" id="CATOUU010000440">
    <property type="protein sequence ID" value="CAI9929793.1"/>
    <property type="molecule type" value="Genomic_DNA"/>
</dbReference>
<keyword evidence="2" id="KW-0106">Calcium</keyword>
<name>A0AA86P2G6_9EUKA</name>
<dbReference type="EMBL" id="CAXDID020000029">
    <property type="protein sequence ID" value="CAL5993100.1"/>
    <property type="molecule type" value="Genomic_DNA"/>
</dbReference>
<evidence type="ECO:0000313" key="5">
    <source>
        <dbReference type="EMBL" id="CAL5993100.1"/>
    </source>
</evidence>
<gene>
    <name evidence="5" type="ORF">HINF_LOCUS12907</name>
    <name evidence="4" type="ORF">HINF_LOCUS17438</name>
</gene>
<dbReference type="PROSITE" id="PS00018">
    <property type="entry name" value="EF_HAND_1"/>
    <property type="match status" value="1"/>
</dbReference>
<protein>
    <submittedName>
        <fullName evidence="4">EF hand domain-containing protein</fullName>
    </submittedName>
    <submittedName>
        <fullName evidence="5">EF_hand domain-containing protein</fullName>
    </submittedName>
</protein>
<dbReference type="Gene3D" id="1.10.238.10">
    <property type="entry name" value="EF-hand"/>
    <property type="match status" value="2"/>
</dbReference>
<evidence type="ECO:0000256" key="1">
    <source>
        <dbReference type="ARBA" id="ARBA00022737"/>
    </source>
</evidence>